<organism evidence="5 6">
    <name type="scientific">Conexibacter stalactiti</name>
    <dbReference type="NCBI Taxonomy" id="1940611"/>
    <lineage>
        <taxon>Bacteria</taxon>
        <taxon>Bacillati</taxon>
        <taxon>Actinomycetota</taxon>
        <taxon>Thermoleophilia</taxon>
        <taxon>Solirubrobacterales</taxon>
        <taxon>Conexibacteraceae</taxon>
        <taxon>Conexibacter</taxon>
    </lineage>
</organism>
<dbReference type="Proteomes" id="UP001284601">
    <property type="component" value="Unassembled WGS sequence"/>
</dbReference>
<evidence type="ECO:0000259" key="4">
    <source>
        <dbReference type="Pfam" id="PF13191"/>
    </source>
</evidence>
<feature type="domain" description="Orc1-like AAA ATPase" evidence="4">
    <location>
        <begin position="4"/>
        <end position="135"/>
    </location>
</feature>
<dbReference type="PANTHER" id="PTHR16305:SF28">
    <property type="entry name" value="GUANYLATE CYCLASE DOMAIN-CONTAINING PROTEIN"/>
    <property type="match status" value="1"/>
</dbReference>
<dbReference type="Pfam" id="PF13191">
    <property type="entry name" value="AAA_16"/>
    <property type="match status" value="1"/>
</dbReference>
<accession>A0ABU4HZ88</accession>
<comment type="caution">
    <text evidence="5">The sequence shown here is derived from an EMBL/GenBank/DDBJ whole genome shotgun (WGS) entry which is preliminary data.</text>
</comment>
<dbReference type="RefSeq" id="WP_318601074.1">
    <property type="nucleotide sequence ID" value="NZ_JAWSTH010000150.1"/>
</dbReference>
<feature type="non-terminal residue" evidence="5">
    <location>
        <position position="450"/>
    </location>
</feature>
<dbReference type="EMBL" id="JAWSTH010000150">
    <property type="protein sequence ID" value="MDW5598545.1"/>
    <property type="molecule type" value="Genomic_DNA"/>
</dbReference>
<proteinExistence type="predicted"/>
<evidence type="ECO:0000256" key="3">
    <source>
        <dbReference type="SAM" id="MobiDB-lite"/>
    </source>
</evidence>
<keyword evidence="1" id="KW-0547">Nucleotide-binding</keyword>
<evidence type="ECO:0000256" key="2">
    <source>
        <dbReference type="ARBA" id="ARBA00022840"/>
    </source>
</evidence>
<keyword evidence="2" id="KW-0067">ATP-binding</keyword>
<dbReference type="Gene3D" id="3.40.50.300">
    <property type="entry name" value="P-loop containing nucleotide triphosphate hydrolases"/>
    <property type="match status" value="1"/>
</dbReference>
<gene>
    <name evidence="5" type="ORF">R7226_29560</name>
</gene>
<dbReference type="InterPro" id="IPR027417">
    <property type="entry name" value="P-loop_NTPase"/>
</dbReference>
<evidence type="ECO:0000313" key="6">
    <source>
        <dbReference type="Proteomes" id="UP001284601"/>
    </source>
</evidence>
<sequence length="450" mass="47239">MEWPLVGRDRELEALGALLSDDSASAGVVIAGAAGVGKTRLAGELARLAQARGWPVQWARATRSAASIPLGAFAAFLPKPPADATPSEGAELLARVRHALVERTGGGRLLLCVEDGHWLDAASATLVHQLAATGEGFVVVTVRGGEPVPDALRALWKDELCELVELRELTRAEVDRLLIAALGGPVDGGTVNALWELTLGNALFLRELVLFGRDRGLLADRGGIWRWDGAITPGMRLGELVGARLAALSDAAARAFEVVAVGAPLELELLEAGERDELETLERQALTELRAERRRRVVDLAHPLHGEVVRARLSRTRLDAIQRRLADALEARGAHRRGDLPRVAAWRLESGAAHDPLLFERAARHALAALDVTLAERLARAAAQAGGGFDARLTLGQALAGAGRALEAEELLGALDAEADGAGARAAEPADAASDGARAAEPADAASDGS</sequence>
<reference evidence="6" key="1">
    <citation type="submission" date="2023-07" db="EMBL/GenBank/DDBJ databases">
        <title>Conexibacter stalactiti sp. nov., isolated from stalactites in a lava cave and emended description of the genus Conexibacter.</title>
        <authorList>
            <person name="Lee S.D."/>
        </authorList>
    </citation>
    <scope>NUCLEOTIDE SEQUENCE [LARGE SCALE GENOMIC DNA]</scope>
    <source>
        <strain evidence="6">KCTC 39840</strain>
    </source>
</reference>
<protein>
    <submittedName>
        <fullName evidence="5">AAA family ATPase</fullName>
    </submittedName>
</protein>
<dbReference type="PANTHER" id="PTHR16305">
    <property type="entry name" value="TESTICULAR SOLUBLE ADENYLYL CYCLASE"/>
    <property type="match status" value="1"/>
</dbReference>
<keyword evidence="6" id="KW-1185">Reference proteome</keyword>
<dbReference type="SUPFAM" id="SSF52540">
    <property type="entry name" value="P-loop containing nucleoside triphosphate hydrolases"/>
    <property type="match status" value="1"/>
</dbReference>
<feature type="region of interest" description="Disordered" evidence="3">
    <location>
        <begin position="422"/>
        <end position="450"/>
    </location>
</feature>
<evidence type="ECO:0000313" key="5">
    <source>
        <dbReference type="EMBL" id="MDW5598545.1"/>
    </source>
</evidence>
<name>A0ABU4HZ88_9ACTN</name>
<evidence type="ECO:0000256" key="1">
    <source>
        <dbReference type="ARBA" id="ARBA00022741"/>
    </source>
</evidence>
<dbReference type="InterPro" id="IPR041664">
    <property type="entry name" value="AAA_16"/>
</dbReference>